<organism evidence="13 14">
    <name type="scientific">SAR324 cluster bacterium</name>
    <dbReference type="NCBI Taxonomy" id="2024889"/>
    <lineage>
        <taxon>Bacteria</taxon>
        <taxon>Deltaproteobacteria</taxon>
        <taxon>SAR324 cluster</taxon>
    </lineage>
</organism>
<dbReference type="Gene3D" id="3.40.50.80">
    <property type="entry name" value="Nucleotide-binding domain of ferredoxin-NADP reductase (FNR) module"/>
    <property type="match status" value="1"/>
</dbReference>
<gene>
    <name evidence="13" type="ORF">GYA55_05270</name>
</gene>
<dbReference type="InterPro" id="IPR037117">
    <property type="entry name" value="Dihydroorotate_DH_ele_sf"/>
</dbReference>
<dbReference type="NCBIfam" id="NF000796">
    <property type="entry name" value="PRK00054.1-1"/>
    <property type="match status" value="1"/>
</dbReference>
<proteinExistence type="inferred from homology"/>
<keyword evidence="7" id="KW-0249">Electron transport</keyword>
<evidence type="ECO:0000259" key="12">
    <source>
        <dbReference type="PROSITE" id="PS51384"/>
    </source>
</evidence>
<dbReference type="InterPro" id="IPR017938">
    <property type="entry name" value="Riboflavin_synthase-like_b-brl"/>
</dbReference>
<evidence type="ECO:0000313" key="14">
    <source>
        <dbReference type="Proteomes" id="UP000524246"/>
    </source>
</evidence>
<keyword evidence="5 11" id="KW-0479">Metal-binding</keyword>
<evidence type="ECO:0000256" key="11">
    <source>
        <dbReference type="PIRSR" id="PIRSR006816-2"/>
    </source>
</evidence>
<dbReference type="AlphaFoldDB" id="A0A7X9IJX2"/>
<dbReference type="GO" id="GO:0051537">
    <property type="term" value="F:2 iron, 2 sulfur cluster binding"/>
    <property type="evidence" value="ECO:0007669"/>
    <property type="project" value="UniProtKB-KW"/>
</dbReference>
<comment type="similarity">
    <text evidence="1">Belongs to the PyrK family.</text>
</comment>
<keyword evidence="4 11" id="KW-0001">2Fe-2S</keyword>
<evidence type="ECO:0000256" key="8">
    <source>
        <dbReference type="ARBA" id="ARBA00023004"/>
    </source>
</evidence>
<dbReference type="EMBL" id="JAAZON010000225">
    <property type="protein sequence ID" value="NMC62562.1"/>
    <property type="molecule type" value="Genomic_DNA"/>
</dbReference>
<keyword evidence="8 11" id="KW-0408">Iron</keyword>
<dbReference type="PIRSF" id="PIRSF006816">
    <property type="entry name" value="Cyc3_hyd_g"/>
    <property type="match status" value="1"/>
</dbReference>
<name>A0A7X9IJX2_9DELT</name>
<feature type="binding site" evidence="11">
    <location>
        <position position="215"/>
    </location>
    <ligand>
        <name>[2Fe-2S] cluster</name>
        <dbReference type="ChEBI" id="CHEBI:190135"/>
    </ligand>
</feature>
<comment type="caution">
    <text evidence="13">The sequence shown here is derived from an EMBL/GenBank/DDBJ whole genome shotgun (WGS) entry which is preliminary data.</text>
</comment>
<evidence type="ECO:0000256" key="1">
    <source>
        <dbReference type="ARBA" id="ARBA00006422"/>
    </source>
</evidence>
<evidence type="ECO:0000256" key="4">
    <source>
        <dbReference type="ARBA" id="ARBA00022714"/>
    </source>
</evidence>
<dbReference type="InterPro" id="IPR017927">
    <property type="entry name" value="FAD-bd_FR_type"/>
</dbReference>
<feature type="binding site" evidence="11">
    <location>
        <position position="223"/>
    </location>
    <ligand>
        <name>[2Fe-2S] cluster</name>
        <dbReference type="ChEBI" id="CHEBI:190135"/>
    </ligand>
</feature>
<protein>
    <submittedName>
        <fullName evidence="13">Dihydroorotate dehydrogenase electron transfer subunit</fullName>
    </submittedName>
</protein>
<dbReference type="Pfam" id="PF10418">
    <property type="entry name" value="DHODB_Fe-S_bind"/>
    <property type="match status" value="1"/>
</dbReference>
<comment type="cofactor">
    <cofactor evidence="11">
        <name>[2Fe-2S] cluster</name>
        <dbReference type="ChEBI" id="CHEBI:190135"/>
    </cofactor>
    <text evidence="11">Binds 1 [2Fe-2S] cluster per subunit.</text>
</comment>
<dbReference type="PANTHER" id="PTHR43513">
    <property type="entry name" value="DIHYDROOROTATE DEHYDROGENASE B (NAD(+)), ELECTRON TRANSFER SUBUNIT"/>
    <property type="match status" value="1"/>
</dbReference>
<dbReference type="GO" id="GO:0016491">
    <property type="term" value="F:oxidoreductase activity"/>
    <property type="evidence" value="ECO:0007669"/>
    <property type="project" value="InterPro"/>
</dbReference>
<sequence>MNYELPNTVRIQEVIDEAEGMRSLIFPRVIDARPGQFVMLWVPGVDAKPVGVSYLSSDRIGVTVSVVGAWSEKVCSMKPGEYLGLFGPYGNGFELEGKCIAIIGGGYGTASLMLLVEEALRLKYDITLIVGARTEKKLLYLKRIQELGVDAIFTTDDGSFGRTGTNLRALEDLLKTKKIDTVYGCGPELMEKSLAEFCVSKGLCCYVSLERHMKCGFGVCGACSMDPSGKRVCCEGPVFRAEEALEFTEFGKYHRDGSAAKHYF</sequence>
<dbReference type="InterPro" id="IPR012165">
    <property type="entry name" value="Cyt_c3_hydrogenase_gsu"/>
</dbReference>
<dbReference type="GO" id="GO:0006221">
    <property type="term" value="P:pyrimidine nucleotide biosynthetic process"/>
    <property type="evidence" value="ECO:0007669"/>
    <property type="project" value="InterPro"/>
</dbReference>
<evidence type="ECO:0000256" key="7">
    <source>
        <dbReference type="ARBA" id="ARBA00022982"/>
    </source>
</evidence>
<keyword evidence="3" id="KW-0285">Flavoprotein</keyword>
<dbReference type="SUPFAM" id="SSF52343">
    <property type="entry name" value="Ferredoxin reductase-like, C-terminal NADP-linked domain"/>
    <property type="match status" value="1"/>
</dbReference>
<accession>A0A7X9IJX2</accession>
<feature type="domain" description="FAD-binding FR-type" evidence="12">
    <location>
        <begin position="4"/>
        <end position="95"/>
    </location>
</feature>
<dbReference type="GO" id="GO:0046872">
    <property type="term" value="F:metal ion binding"/>
    <property type="evidence" value="ECO:0007669"/>
    <property type="project" value="UniProtKB-KW"/>
</dbReference>
<dbReference type="Gene3D" id="2.40.30.10">
    <property type="entry name" value="Translation factors"/>
    <property type="match status" value="1"/>
</dbReference>
<dbReference type="InterPro" id="IPR001433">
    <property type="entry name" value="OxRdtase_FAD/NAD-bd"/>
</dbReference>
<dbReference type="GO" id="GO:0050660">
    <property type="term" value="F:flavin adenine dinucleotide binding"/>
    <property type="evidence" value="ECO:0007669"/>
    <property type="project" value="InterPro"/>
</dbReference>
<feature type="binding site" evidence="11">
    <location>
        <position position="233"/>
    </location>
    <ligand>
        <name>[2Fe-2S] cluster</name>
        <dbReference type="ChEBI" id="CHEBI:190135"/>
    </ligand>
</feature>
<dbReference type="PANTHER" id="PTHR43513:SF3">
    <property type="entry name" value="DIHYDROOROTATE DEHYDROGENASE B (NAD(+)), ELECTRON TRANSFER SUBUNIT-RELATED"/>
    <property type="match status" value="1"/>
</dbReference>
<dbReference type="InterPro" id="IPR039261">
    <property type="entry name" value="FNR_nucleotide-bd"/>
</dbReference>
<keyword evidence="6" id="KW-0274">FAD</keyword>
<keyword evidence="9 11" id="KW-0411">Iron-sulfur</keyword>
<evidence type="ECO:0000256" key="2">
    <source>
        <dbReference type="ARBA" id="ARBA00022448"/>
    </source>
</evidence>
<dbReference type="SUPFAM" id="SSF63380">
    <property type="entry name" value="Riboflavin synthase domain-like"/>
    <property type="match status" value="1"/>
</dbReference>
<reference evidence="13 14" key="1">
    <citation type="journal article" date="2020" name="Biotechnol. Biofuels">
        <title>New insights from the biogas microbiome by comprehensive genome-resolved metagenomics of nearly 1600 species originating from multiple anaerobic digesters.</title>
        <authorList>
            <person name="Campanaro S."/>
            <person name="Treu L."/>
            <person name="Rodriguez-R L.M."/>
            <person name="Kovalovszki A."/>
            <person name="Ziels R.M."/>
            <person name="Maus I."/>
            <person name="Zhu X."/>
            <person name="Kougias P.G."/>
            <person name="Basile A."/>
            <person name="Luo G."/>
            <person name="Schluter A."/>
            <person name="Konstantinidis K.T."/>
            <person name="Angelidaki I."/>
        </authorList>
    </citation>
    <scope>NUCLEOTIDE SEQUENCE [LARGE SCALE GENOMIC DNA]</scope>
    <source>
        <strain evidence="13">AS27yjCOA_65</strain>
    </source>
</reference>
<dbReference type="InterPro" id="IPR019480">
    <property type="entry name" value="Dihydroorotate_DH_Fe-S-bd"/>
</dbReference>
<dbReference type="PROSITE" id="PS51384">
    <property type="entry name" value="FAD_FR"/>
    <property type="match status" value="1"/>
</dbReference>
<dbReference type="Proteomes" id="UP000524246">
    <property type="component" value="Unassembled WGS sequence"/>
</dbReference>
<evidence type="ECO:0000256" key="5">
    <source>
        <dbReference type="ARBA" id="ARBA00022723"/>
    </source>
</evidence>
<dbReference type="InterPro" id="IPR050353">
    <property type="entry name" value="PyrK_electron_transfer"/>
</dbReference>
<dbReference type="Pfam" id="PF00175">
    <property type="entry name" value="NAD_binding_1"/>
    <property type="match status" value="1"/>
</dbReference>
<comment type="cofactor">
    <cofactor evidence="10">
        <name>[2Fe-2S] cluster</name>
        <dbReference type="ChEBI" id="CHEBI:190135"/>
    </cofactor>
</comment>
<evidence type="ECO:0000256" key="3">
    <source>
        <dbReference type="ARBA" id="ARBA00022630"/>
    </source>
</evidence>
<evidence type="ECO:0000256" key="10">
    <source>
        <dbReference type="ARBA" id="ARBA00034078"/>
    </source>
</evidence>
<dbReference type="Gene3D" id="2.10.240.10">
    <property type="entry name" value="Dihydroorotate dehydrogenase, electron transfer subunit"/>
    <property type="match status" value="1"/>
</dbReference>
<evidence type="ECO:0000313" key="13">
    <source>
        <dbReference type="EMBL" id="NMC62562.1"/>
    </source>
</evidence>
<evidence type="ECO:0000256" key="6">
    <source>
        <dbReference type="ARBA" id="ARBA00022827"/>
    </source>
</evidence>
<evidence type="ECO:0000256" key="9">
    <source>
        <dbReference type="ARBA" id="ARBA00023014"/>
    </source>
</evidence>
<feature type="binding site" evidence="11">
    <location>
        <position position="220"/>
    </location>
    <ligand>
        <name>[2Fe-2S] cluster</name>
        <dbReference type="ChEBI" id="CHEBI:190135"/>
    </ligand>
</feature>
<keyword evidence="2" id="KW-0813">Transport</keyword>